<dbReference type="AlphaFoldDB" id="A0A8J3UJR7"/>
<dbReference type="GO" id="GO:0005886">
    <property type="term" value="C:plasma membrane"/>
    <property type="evidence" value="ECO:0007669"/>
    <property type="project" value="UniProtKB-SubCell"/>
</dbReference>
<keyword evidence="5 7" id="KW-1133">Transmembrane helix</keyword>
<keyword evidence="3" id="KW-1003">Cell membrane</keyword>
<dbReference type="EMBL" id="BOOP01000067">
    <property type="protein sequence ID" value="GII43544.1"/>
    <property type="molecule type" value="Genomic_DNA"/>
</dbReference>
<evidence type="ECO:0000256" key="4">
    <source>
        <dbReference type="ARBA" id="ARBA00022692"/>
    </source>
</evidence>
<reference evidence="9 10" key="1">
    <citation type="submission" date="2021-01" db="EMBL/GenBank/DDBJ databases">
        <title>Whole genome shotgun sequence of Planotetraspora phitsanulokensis NBRC 104273.</title>
        <authorList>
            <person name="Komaki H."/>
            <person name="Tamura T."/>
        </authorList>
    </citation>
    <scope>NUCLEOTIDE SEQUENCE [LARGE SCALE GENOMIC DNA]</scope>
    <source>
        <strain evidence="9 10">NBRC 104273</strain>
    </source>
</reference>
<evidence type="ECO:0000256" key="6">
    <source>
        <dbReference type="ARBA" id="ARBA00023136"/>
    </source>
</evidence>
<dbReference type="SUPFAM" id="SSF161098">
    <property type="entry name" value="MetI-like"/>
    <property type="match status" value="1"/>
</dbReference>
<evidence type="ECO:0000313" key="10">
    <source>
        <dbReference type="Proteomes" id="UP000622547"/>
    </source>
</evidence>
<evidence type="ECO:0000256" key="2">
    <source>
        <dbReference type="ARBA" id="ARBA00022448"/>
    </source>
</evidence>
<feature type="transmembrane region" description="Helical" evidence="7">
    <location>
        <begin position="229"/>
        <end position="253"/>
    </location>
</feature>
<dbReference type="Gene3D" id="1.10.3720.10">
    <property type="entry name" value="MetI-like"/>
    <property type="match status" value="1"/>
</dbReference>
<dbReference type="PANTHER" id="PTHR43163:SF3">
    <property type="entry name" value="PEPTIDE ABC TRANSPORTER PERMEASE PROTEIN"/>
    <property type="match status" value="1"/>
</dbReference>
<evidence type="ECO:0000259" key="8">
    <source>
        <dbReference type="PROSITE" id="PS50928"/>
    </source>
</evidence>
<keyword evidence="10" id="KW-1185">Reference proteome</keyword>
<comment type="subcellular location">
    <subcellularLocation>
        <location evidence="1 7">Cell membrane</location>
        <topology evidence="1 7">Multi-pass membrane protein</topology>
    </subcellularLocation>
</comment>
<dbReference type="CDD" id="cd06261">
    <property type="entry name" value="TM_PBP2"/>
    <property type="match status" value="1"/>
</dbReference>
<dbReference type="Pfam" id="PF19300">
    <property type="entry name" value="BPD_transp_1_N"/>
    <property type="match status" value="1"/>
</dbReference>
<sequence>MVLGAASLLIFGVIRLIPGDPASILAGPDAGPDTIAAIRHELGLDQSLPAQYAHWLGGVLTWNLGRSYIIGGDISSLLGAGAGNTVLLTSASLVIAVAVAVIAGPLWASTRRPWLEHLLTGVNTLAIALPAFVTGVLLILLLGVLLPVLPSGGVPPDGLLADPTITVQYLLMPATCLALPLAAVLARYLAESLRTEMSQPYVATALAAGVSRRRIVTRHALRNVLPTSLTVLGLQIGTLLGGAVLVETVFAWPGLGQLIEQAIIMRDYPVVQVLLLLSVGVFVVIQLLTDVVHALLDPRIRLGGAR</sequence>
<evidence type="ECO:0000256" key="5">
    <source>
        <dbReference type="ARBA" id="ARBA00022989"/>
    </source>
</evidence>
<dbReference type="InterPro" id="IPR000515">
    <property type="entry name" value="MetI-like"/>
</dbReference>
<dbReference type="Pfam" id="PF00528">
    <property type="entry name" value="BPD_transp_1"/>
    <property type="match status" value="1"/>
</dbReference>
<feature type="transmembrane region" description="Helical" evidence="7">
    <location>
        <begin position="273"/>
        <end position="296"/>
    </location>
</feature>
<comment type="similarity">
    <text evidence="7">Belongs to the binding-protein-dependent transport system permease family.</text>
</comment>
<name>A0A8J3UJR7_9ACTN</name>
<dbReference type="InterPro" id="IPR045621">
    <property type="entry name" value="BPD_transp_1_N"/>
</dbReference>
<dbReference type="PANTHER" id="PTHR43163">
    <property type="entry name" value="DIPEPTIDE TRANSPORT SYSTEM PERMEASE PROTEIN DPPB-RELATED"/>
    <property type="match status" value="1"/>
</dbReference>
<dbReference type="PROSITE" id="PS50928">
    <property type="entry name" value="ABC_TM1"/>
    <property type="match status" value="1"/>
</dbReference>
<feature type="transmembrane region" description="Helical" evidence="7">
    <location>
        <begin position="169"/>
        <end position="190"/>
    </location>
</feature>
<feature type="transmembrane region" description="Helical" evidence="7">
    <location>
        <begin position="86"/>
        <end position="108"/>
    </location>
</feature>
<evidence type="ECO:0000256" key="1">
    <source>
        <dbReference type="ARBA" id="ARBA00004651"/>
    </source>
</evidence>
<evidence type="ECO:0000256" key="3">
    <source>
        <dbReference type="ARBA" id="ARBA00022475"/>
    </source>
</evidence>
<feature type="domain" description="ABC transmembrane type-1" evidence="8">
    <location>
        <begin position="82"/>
        <end position="289"/>
    </location>
</feature>
<gene>
    <name evidence="9" type="ORF">Pph01_85470</name>
</gene>
<feature type="transmembrane region" description="Helical" evidence="7">
    <location>
        <begin position="120"/>
        <end position="149"/>
    </location>
</feature>
<dbReference type="GO" id="GO:0055085">
    <property type="term" value="P:transmembrane transport"/>
    <property type="evidence" value="ECO:0007669"/>
    <property type="project" value="InterPro"/>
</dbReference>
<proteinExistence type="inferred from homology"/>
<keyword evidence="6 7" id="KW-0472">Membrane</keyword>
<dbReference type="Proteomes" id="UP000622547">
    <property type="component" value="Unassembled WGS sequence"/>
</dbReference>
<dbReference type="InterPro" id="IPR035906">
    <property type="entry name" value="MetI-like_sf"/>
</dbReference>
<comment type="caution">
    <text evidence="9">The sequence shown here is derived from an EMBL/GenBank/DDBJ whole genome shotgun (WGS) entry which is preliminary data.</text>
</comment>
<protein>
    <submittedName>
        <fullName evidence="9">Peptide ABC transporter permease</fullName>
    </submittedName>
</protein>
<evidence type="ECO:0000256" key="7">
    <source>
        <dbReference type="RuleBase" id="RU363032"/>
    </source>
</evidence>
<accession>A0A8J3UJR7</accession>
<keyword evidence="2 7" id="KW-0813">Transport</keyword>
<evidence type="ECO:0000313" key="9">
    <source>
        <dbReference type="EMBL" id="GII43544.1"/>
    </source>
</evidence>
<organism evidence="9 10">
    <name type="scientific">Planotetraspora phitsanulokensis</name>
    <dbReference type="NCBI Taxonomy" id="575192"/>
    <lineage>
        <taxon>Bacteria</taxon>
        <taxon>Bacillati</taxon>
        <taxon>Actinomycetota</taxon>
        <taxon>Actinomycetes</taxon>
        <taxon>Streptosporangiales</taxon>
        <taxon>Streptosporangiaceae</taxon>
        <taxon>Planotetraspora</taxon>
    </lineage>
</organism>
<keyword evidence="4 7" id="KW-0812">Transmembrane</keyword>